<keyword evidence="4" id="KW-0732">Signal</keyword>
<dbReference type="Pfam" id="PF13855">
    <property type="entry name" value="LRR_8"/>
    <property type="match status" value="2"/>
</dbReference>
<feature type="compositionally biased region" description="Basic and acidic residues" evidence="3">
    <location>
        <begin position="500"/>
        <end position="532"/>
    </location>
</feature>
<feature type="signal peptide" evidence="4">
    <location>
        <begin position="1"/>
        <end position="19"/>
    </location>
</feature>
<keyword evidence="6" id="KW-1185">Reference proteome</keyword>
<sequence length="568" mass="64993">MARWGILPLICVAFIFVEARFHQKRETKSHVCDPVYTNTNKIQCYCIKDTRKQDLIRSAECSLTDEIPSDDDNWNSFDEIESVGKLSFRNARAITFKYIPTNALKHTKALSKLELKYGNIEVVESFAFANLSLVREITLSDNHIKVLKPNAFAHHKELVTIVLDMNEIVEINRDVFVDLPALEKIYLTSNKITTIHDRAFVHLVNLRDLQIDTNMLFSLNSETFAGLKKLEKLDLSSNSLEVIGDNTFLPLKNLQSLNLDGNNIQMLDEKAFNGLVKLRSLSLAHNKLTDIDNVKIFKDLKSLTLLNFKGNQLKILKSEVISPILHNFYNNISSLNVDDNNFPCDCRIDWFVSLMNKTGSPHLKLSVENMKCTPSNELRDKWIKVTENDKKDEEDNLPPSEDYEYYDESQLNGKLFYTDVRFLLNCSDKNAPNIVTSSPLSTLIKQTKDTKELKVSTAIPEITTTKTKYTEMERDSELKEPKEKQSGYTTSRLATVSAKPVEKNDIDIKQDTSKNGNKYDDREMASDEAKPDKIKAHSFRDLKDHDYNGAIKNMASVYLLLAIFINFF</sequence>
<dbReference type="Gene3D" id="3.80.10.10">
    <property type="entry name" value="Ribonuclease Inhibitor"/>
    <property type="match status" value="1"/>
</dbReference>
<dbReference type="OrthoDB" id="6022531at2759"/>
<comment type="caution">
    <text evidence="5">The sequence shown here is derived from an EMBL/GenBank/DDBJ whole genome shotgun (WGS) entry which is preliminary data.</text>
</comment>
<evidence type="ECO:0000256" key="2">
    <source>
        <dbReference type="ARBA" id="ARBA00022737"/>
    </source>
</evidence>
<feature type="chain" id="PRO_5035283989" evidence="4">
    <location>
        <begin position="20"/>
        <end position="568"/>
    </location>
</feature>
<gene>
    <name evidence="5" type="ORF">DCHRY22_LOCUS14771</name>
</gene>
<dbReference type="EMBL" id="CAKASE010000081">
    <property type="protein sequence ID" value="CAG9583377.1"/>
    <property type="molecule type" value="Genomic_DNA"/>
</dbReference>
<evidence type="ECO:0000256" key="3">
    <source>
        <dbReference type="SAM" id="MobiDB-lite"/>
    </source>
</evidence>
<keyword evidence="2" id="KW-0677">Repeat</keyword>
<dbReference type="SMART" id="SM00365">
    <property type="entry name" value="LRR_SD22"/>
    <property type="match status" value="4"/>
</dbReference>
<protein>
    <submittedName>
        <fullName evidence="5">(African queen) hypothetical protein</fullName>
    </submittedName>
</protein>
<accession>A0A8J2R7L5</accession>
<feature type="compositionally biased region" description="Basic and acidic residues" evidence="3">
    <location>
        <begin position="468"/>
        <end position="485"/>
    </location>
</feature>
<feature type="region of interest" description="Disordered" evidence="3">
    <location>
        <begin position="466"/>
        <end position="532"/>
    </location>
</feature>
<evidence type="ECO:0000313" key="6">
    <source>
        <dbReference type="Proteomes" id="UP000789524"/>
    </source>
</evidence>
<keyword evidence="1" id="KW-0433">Leucine-rich repeat</keyword>
<evidence type="ECO:0000256" key="1">
    <source>
        <dbReference type="ARBA" id="ARBA00022614"/>
    </source>
</evidence>
<dbReference type="InterPro" id="IPR001611">
    <property type="entry name" value="Leu-rich_rpt"/>
</dbReference>
<evidence type="ECO:0000256" key="4">
    <source>
        <dbReference type="SAM" id="SignalP"/>
    </source>
</evidence>
<dbReference type="SMART" id="SM00369">
    <property type="entry name" value="LRR_TYP"/>
    <property type="match status" value="7"/>
</dbReference>
<dbReference type="SUPFAM" id="SSF52058">
    <property type="entry name" value="L domain-like"/>
    <property type="match status" value="1"/>
</dbReference>
<dbReference type="InterPro" id="IPR032675">
    <property type="entry name" value="LRR_dom_sf"/>
</dbReference>
<dbReference type="PANTHER" id="PTHR24366">
    <property type="entry name" value="IG(IMMUNOGLOBULIN) AND LRR(LEUCINE RICH REPEAT) DOMAINS"/>
    <property type="match status" value="1"/>
</dbReference>
<name>A0A8J2R7L5_9NEOP</name>
<dbReference type="Proteomes" id="UP000789524">
    <property type="component" value="Unassembled WGS sequence"/>
</dbReference>
<evidence type="ECO:0000313" key="5">
    <source>
        <dbReference type="EMBL" id="CAG9583377.1"/>
    </source>
</evidence>
<dbReference type="AlphaFoldDB" id="A0A8J2R7L5"/>
<dbReference type="PROSITE" id="PS51450">
    <property type="entry name" value="LRR"/>
    <property type="match status" value="3"/>
</dbReference>
<proteinExistence type="predicted"/>
<organism evidence="5 6">
    <name type="scientific">Danaus chrysippus</name>
    <name type="common">African queen</name>
    <dbReference type="NCBI Taxonomy" id="151541"/>
    <lineage>
        <taxon>Eukaryota</taxon>
        <taxon>Metazoa</taxon>
        <taxon>Ecdysozoa</taxon>
        <taxon>Arthropoda</taxon>
        <taxon>Hexapoda</taxon>
        <taxon>Insecta</taxon>
        <taxon>Pterygota</taxon>
        <taxon>Neoptera</taxon>
        <taxon>Endopterygota</taxon>
        <taxon>Lepidoptera</taxon>
        <taxon>Glossata</taxon>
        <taxon>Ditrysia</taxon>
        <taxon>Papilionoidea</taxon>
        <taxon>Nymphalidae</taxon>
        <taxon>Danainae</taxon>
        <taxon>Danaini</taxon>
        <taxon>Danaina</taxon>
        <taxon>Danaus</taxon>
        <taxon>Anosia</taxon>
    </lineage>
</organism>
<dbReference type="InterPro" id="IPR003591">
    <property type="entry name" value="Leu-rich_rpt_typical-subtyp"/>
</dbReference>
<dbReference type="PANTHER" id="PTHR24366:SF96">
    <property type="entry name" value="LEUCINE RICH REPEAT CONTAINING 53"/>
    <property type="match status" value="1"/>
</dbReference>
<reference evidence="5" key="1">
    <citation type="submission" date="2021-09" db="EMBL/GenBank/DDBJ databases">
        <authorList>
            <person name="Martin H S."/>
        </authorList>
    </citation>
    <scope>NUCLEOTIDE SEQUENCE</scope>
</reference>